<proteinExistence type="inferred from homology"/>
<dbReference type="PROSITE" id="PS50850">
    <property type="entry name" value="MFS"/>
    <property type="match status" value="1"/>
</dbReference>
<reference evidence="11 12" key="1">
    <citation type="journal article" date="2016" name="BMC Genomics">
        <title>Comparative genomic and transcriptomic analyses of the Fuzhuan brick tea-fermentation fungus Aspergillus cristatus.</title>
        <authorList>
            <person name="Ge Y."/>
            <person name="Wang Y."/>
            <person name="Liu Y."/>
            <person name="Tan Y."/>
            <person name="Ren X."/>
            <person name="Zhang X."/>
            <person name="Hyde K.D."/>
            <person name="Liu Y."/>
            <person name="Liu Z."/>
        </authorList>
    </citation>
    <scope>NUCLEOTIDE SEQUENCE [LARGE SCALE GENOMIC DNA]</scope>
    <source>
        <strain evidence="11 12">GZAAS20.1005</strain>
    </source>
</reference>
<keyword evidence="12" id="KW-1185">Reference proteome</keyword>
<name>A0A1E3BNV4_ASPCR</name>
<evidence type="ECO:0000259" key="10">
    <source>
        <dbReference type="PROSITE" id="PS50850"/>
    </source>
</evidence>
<feature type="transmembrane region" description="Helical" evidence="9">
    <location>
        <begin position="387"/>
        <end position="406"/>
    </location>
</feature>
<dbReference type="FunFam" id="1.20.1250.20:FF:000090">
    <property type="entry name" value="MFS sugar transporter, putative"/>
    <property type="match status" value="1"/>
</dbReference>
<dbReference type="GO" id="GO:0016020">
    <property type="term" value="C:membrane"/>
    <property type="evidence" value="ECO:0007669"/>
    <property type="project" value="UniProtKB-SubCell"/>
</dbReference>
<dbReference type="GO" id="GO:0005351">
    <property type="term" value="F:carbohydrate:proton symporter activity"/>
    <property type="evidence" value="ECO:0007669"/>
    <property type="project" value="TreeGrafter"/>
</dbReference>
<dbReference type="InterPro" id="IPR005829">
    <property type="entry name" value="Sugar_transporter_CS"/>
</dbReference>
<feature type="transmembrane region" description="Helical" evidence="9">
    <location>
        <begin position="321"/>
        <end position="340"/>
    </location>
</feature>
<dbReference type="AlphaFoldDB" id="A0A1E3BNV4"/>
<sequence>MGYTTLWKRLSPRQLNVTIQVFSLVSIFFEGYDQGVMGGVNASPKYVTEVSIGKPDGTVTDTTHQGGIVSVYYLGAIFGCFAGGWLADRVGRINGLLMGALFALVGGALQSAAQNSDFMICARVVTGIGIGALTGITPVLVSETSSADHRGGLLGYVFIANYLGISVAYWISFGLAFINKGYSDVRWRLLLAFQCFPALILVCCIKMLPDSPRYLASVGRKEEARELLERIRKHRASPEEIDLEYLEIVTLAEKSQRSSPIQFAKILLGKGGRQHPNLGRRAWLCVWLQIMAAWTGITAVTTYSPVLLHQAGYSTIKQNGLAGGINTVGIVGTIISAQIVDRLGRRVCLMVGAAVLFAVNLIAGAVYEGSLHNPGKAAQYAPGAITMLFLFNIGYAATWGTVAFLVPTEIFPSDLRAQGNGFGITGWAIGVGMTTLVNPIMFEAMTVSLASEPVVDDADHSQSRTYFLFAGLNLIWIPIIYLFYPETSKRSLESIEALFSTSSPFYWKMEQAYKLHGDVLVEHGVSKSDGLDTSQNELTSDEKPEEQTIA</sequence>
<feature type="transmembrane region" description="Helical" evidence="9">
    <location>
        <begin position="118"/>
        <end position="141"/>
    </location>
</feature>
<feature type="compositionally biased region" description="Basic and acidic residues" evidence="8">
    <location>
        <begin position="540"/>
        <end position="550"/>
    </location>
</feature>
<feature type="transmembrane region" description="Helical" evidence="9">
    <location>
        <begin position="427"/>
        <end position="446"/>
    </location>
</feature>
<evidence type="ECO:0000256" key="1">
    <source>
        <dbReference type="ARBA" id="ARBA00004141"/>
    </source>
</evidence>
<feature type="transmembrane region" description="Helical" evidence="9">
    <location>
        <begin position="67"/>
        <end position="86"/>
    </location>
</feature>
<keyword evidence="5 9" id="KW-1133">Transmembrane helix</keyword>
<feature type="region of interest" description="Disordered" evidence="8">
    <location>
        <begin position="527"/>
        <end position="550"/>
    </location>
</feature>
<evidence type="ECO:0000256" key="8">
    <source>
        <dbReference type="SAM" id="MobiDB-lite"/>
    </source>
</evidence>
<feature type="transmembrane region" description="Helical" evidence="9">
    <location>
        <begin position="93"/>
        <end position="112"/>
    </location>
</feature>
<comment type="similarity">
    <text evidence="2 7">Belongs to the major facilitator superfamily. Sugar transporter (TC 2.A.1.1) family.</text>
</comment>
<dbReference type="PANTHER" id="PTHR48022:SF44">
    <property type="entry name" value="SUGAR TRANSPORTER, PUTATIVE (AFU_ORTHOLOGUE AFUA_4G14610)-RELATED"/>
    <property type="match status" value="1"/>
</dbReference>
<dbReference type="EMBL" id="JXNT01000001">
    <property type="protein sequence ID" value="ODM22635.1"/>
    <property type="molecule type" value="Genomic_DNA"/>
</dbReference>
<protein>
    <recommendedName>
        <fullName evidence="10">Major facilitator superfamily (MFS) profile domain-containing protein</fullName>
    </recommendedName>
</protein>
<dbReference type="SUPFAM" id="SSF103473">
    <property type="entry name" value="MFS general substrate transporter"/>
    <property type="match status" value="1"/>
</dbReference>
<keyword evidence="3 7" id="KW-0813">Transport</keyword>
<dbReference type="OrthoDB" id="2544694at2759"/>
<accession>A0A1E3BNV4</accession>
<evidence type="ECO:0000256" key="2">
    <source>
        <dbReference type="ARBA" id="ARBA00010992"/>
    </source>
</evidence>
<dbReference type="InterPro" id="IPR020846">
    <property type="entry name" value="MFS_dom"/>
</dbReference>
<keyword evidence="6 9" id="KW-0472">Membrane</keyword>
<comment type="caution">
    <text evidence="11">The sequence shown here is derived from an EMBL/GenBank/DDBJ whole genome shotgun (WGS) entry which is preliminary data.</text>
</comment>
<dbReference type="InterPro" id="IPR005828">
    <property type="entry name" value="MFS_sugar_transport-like"/>
</dbReference>
<evidence type="ECO:0000256" key="4">
    <source>
        <dbReference type="ARBA" id="ARBA00022692"/>
    </source>
</evidence>
<dbReference type="NCBIfam" id="TIGR00879">
    <property type="entry name" value="SP"/>
    <property type="match status" value="1"/>
</dbReference>
<feature type="transmembrane region" description="Helical" evidence="9">
    <location>
        <begin position="347"/>
        <end position="367"/>
    </location>
</feature>
<evidence type="ECO:0000256" key="5">
    <source>
        <dbReference type="ARBA" id="ARBA00022989"/>
    </source>
</evidence>
<evidence type="ECO:0000313" key="11">
    <source>
        <dbReference type="EMBL" id="ODM22635.1"/>
    </source>
</evidence>
<organism evidence="11 12">
    <name type="scientific">Aspergillus cristatus</name>
    <name type="common">Chinese Fuzhuan brick tea-fermentation fungus</name>
    <name type="synonym">Eurotium cristatum</name>
    <dbReference type="NCBI Taxonomy" id="573508"/>
    <lineage>
        <taxon>Eukaryota</taxon>
        <taxon>Fungi</taxon>
        <taxon>Dikarya</taxon>
        <taxon>Ascomycota</taxon>
        <taxon>Pezizomycotina</taxon>
        <taxon>Eurotiomycetes</taxon>
        <taxon>Eurotiomycetidae</taxon>
        <taxon>Eurotiales</taxon>
        <taxon>Aspergillaceae</taxon>
        <taxon>Aspergillus</taxon>
        <taxon>Aspergillus subgen. Aspergillus</taxon>
    </lineage>
</organism>
<dbReference type="InterPro" id="IPR050360">
    <property type="entry name" value="MFS_Sugar_Transporters"/>
</dbReference>
<comment type="subcellular location">
    <subcellularLocation>
        <location evidence="1">Membrane</location>
        <topology evidence="1">Multi-pass membrane protein</topology>
    </subcellularLocation>
</comment>
<dbReference type="Gene3D" id="1.20.1250.20">
    <property type="entry name" value="MFS general substrate transporter like domains"/>
    <property type="match status" value="1"/>
</dbReference>
<feature type="transmembrane region" description="Helical" evidence="9">
    <location>
        <begin position="282"/>
        <end position="301"/>
    </location>
</feature>
<feature type="domain" description="Major facilitator superfamily (MFS) profile" evidence="10">
    <location>
        <begin position="19"/>
        <end position="488"/>
    </location>
</feature>
<evidence type="ECO:0000256" key="9">
    <source>
        <dbReference type="SAM" id="Phobius"/>
    </source>
</evidence>
<evidence type="ECO:0000256" key="7">
    <source>
        <dbReference type="RuleBase" id="RU003346"/>
    </source>
</evidence>
<dbReference type="PRINTS" id="PR00171">
    <property type="entry name" value="SUGRTRNSPORT"/>
</dbReference>
<dbReference type="Pfam" id="PF00083">
    <property type="entry name" value="Sugar_tr"/>
    <property type="match status" value="1"/>
</dbReference>
<dbReference type="InterPro" id="IPR036259">
    <property type="entry name" value="MFS_trans_sf"/>
</dbReference>
<evidence type="ECO:0000313" key="12">
    <source>
        <dbReference type="Proteomes" id="UP000094569"/>
    </source>
</evidence>
<feature type="transmembrane region" description="Helical" evidence="9">
    <location>
        <begin position="153"/>
        <end position="178"/>
    </location>
</feature>
<dbReference type="PANTHER" id="PTHR48022">
    <property type="entry name" value="PLASTIDIC GLUCOSE TRANSPORTER 4"/>
    <property type="match status" value="1"/>
</dbReference>
<gene>
    <name evidence="11" type="ORF">SI65_00224</name>
</gene>
<evidence type="ECO:0000256" key="6">
    <source>
        <dbReference type="ARBA" id="ARBA00023136"/>
    </source>
</evidence>
<dbReference type="PROSITE" id="PS00217">
    <property type="entry name" value="SUGAR_TRANSPORT_2"/>
    <property type="match status" value="1"/>
</dbReference>
<dbReference type="Proteomes" id="UP000094569">
    <property type="component" value="Unassembled WGS sequence"/>
</dbReference>
<dbReference type="VEuPathDB" id="FungiDB:SI65_00224"/>
<evidence type="ECO:0000256" key="3">
    <source>
        <dbReference type="ARBA" id="ARBA00022448"/>
    </source>
</evidence>
<feature type="transmembrane region" description="Helical" evidence="9">
    <location>
        <begin position="466"/>
        <end position="484"/>
    </location>
</feature>
<dbReference type="InterPro" id="IPR003663">
    <property type="entry name" value="Sugar/inositol_transpt"/>
</dbReference>
<keyword evidence="4 9" id="KW-0812">Transmembrane</keyword>
<dbReference type="PROSITE" id="PS00216">
    <property type="entry name" value="SUGAR_TRANSPORT_1"/>
    <property type="match status" value="1"/>
</dbReference>